<accession>A0A0N4X1D2</accession>
<name>A0A0N4X1D2_HAEPC</name>
<dbReference type="EMBL" id="UZAF01020348">
    <property type="protein sequence ID" value="VDO69084.1"/>
    <property type="molecule type" value="Genomic_DNA"/>
</dbReference>
<proteinExistence type="predicted"/>
<evidence type="ECO:0000256" key="1">
    <source>
        <dbReference type="SAM" id="Phobius"/>
    </source>
</evidence>
<keyword evidence="1" id="KW-1133">Transmembrane helix</keyword>
<dbReference type="AlphaFoldDB" id="A0A0N4X1D2"/>
<feature type="transmembrane region" description="Helical" evidence="1">
    <location>
        <begin position="12"/>
        <end position="32"/>
    </location>
</feature>
<protein>
    <submittedName>
        <fullName evidence="4">DUF5658 domain-containing protein</fullName>
    </submittedName>
</protein>
<keyword evidence="3" id="KW-1185">Reference proteome</keyword>
<dbReference type="OrthoDB" id="5821374at2759"/>
<gene>
    <name evidence="2" type="ORF">HPLM_LOCUS18115</name>
</gene>
<evidence type="ECO:0000313" key="2">
    <source>
        <dbReference type="EMBL" id="VDO69084.1"/>
    </source>
</evidence>
<dbReference type="Proteomes" id="UP000268014">
    <property type="component" value="Unassembled WGS sequence"/>
</dbReference>
<organism evidence="4">
    <name type="scientific">Haemonchus placei</name>
    <name type="common">Barber's pole worm</name>
    <dbReference type="NCBI Taxonomy" id="6290"/>
    <lineage>
        <taxon>Eukaryota</taxon>
        <taxon>Metazoa</taxon>
        <taxon>Ecdysozoa</taxon>
        <taxon>Nematoda</taxon>
        <taxon>Chromadorea</taxon>
        <taxon>Rhabditida</taxon>
        <taxon>Rhabditina</taxon>
        <taxon>Rhabditomorpha</taxon>
        <taxon>Strongyloidea</taxon>
        <taxon>Trichostrongylidae</taxon>
        <taxon>Haemonchus</taxon>
    </lineage>
</organism>
<keyword evidence="1" id="KW-0812">Transmembrane</keyword>
<reference evidence="2 3" key="2">
    <citation type="submission" date="2018-11" db="EMBL/GenBank/DDBJ databases">
        <authorList>
            <consortium name="Pathogen Informatics"/>
        </authorList>
    </citation>
    <scope>NUCLEOTIDE SEQUENCE [LARGE SCALE GENOMIC DNA]</scope>
    <source>
        <strain evidence="2 3">MHpl1</strain>
    </source>
</reference>
<keyword evidence="1" id="KW-0472">Membrane</keyword>
<sequence length="79" mass="9486">MLSFARNNELRMTIQVSLMMVGEMMFFLYWEFIDDRAYEAWGMVINEISNLLFYDMLILPYLILNRNIHAELKSKLVSK</sequence>
<feature type="transmembrane region" description="Helical" evidence="1">
    <location>
        <begin position="44"/>
        <end position="64"/>
    </location>
</feature>
<dbReference type="OMA" id="SEIRMTI"/>
<evidence type="ECO:0000313" key="4">
    <source>
        <dbReference type="WBParaSite" id="HPLM_0001812301-mRNA-1"/>
    </source>
</evidence>
<dbReference type="WBParaSite" id="HPLM_0001812301-mRNA-1">
    <property type="protein sequence ID" value="HPLM_0001812301-mRNA-1"/>
    <property type="gene ID" value="HPLM_0001812301"/>
</dbReference>
<evidence type="ECO:0000313" key="3">
    <source>
        <dbReference type="Proteomes" id="UP000268014"/>
    </source>
</evidence>
<reference evidence="4" key="1">
    <citation type="submission" date="2017-02" db="UniProtKB">
        <authorList>
            <consortium name="WormBaseParasite"/>
        </authorList>
    </citation>
    <scope>IDENTIFICATION</scope>
</reference>